<comment type="subcellular location">
    <subcellularLocation>
        <location evidence="1 12">Nucleus</location>
    </subcellularLocation>
</comment>
<evidence type="ECO:0000256" key="5">
    <source>
        <dbReference type="ARBA" id="ARBA00022801"/>
    </source>
</evidence>
<dbReference type="FunFam" id="3.30.1640.10:FF:000012">
    <property type="entry name" value="DNA helicase"/>
    <property type="match status" value="1"/>
</dbReference>
<evidence type="ECO:0000256" key="6">
    <source>
        <dbReference type="ARBA" id="ARBA00022806"/>
    </source>
</evidence>
<protein>
    <recommendedName>
        <fullName evidence="12">DNA replication licensing factor MCM3</fullName>
        <ecNumber evidence="12">3.6.4.12</ecNumber>
    </recommendedName>
</protein>
<evidence type="ECO:0000256" key="10">
    <source>
        <dbReference type="ARBA" id="ARBA00047995"/>
    </source>
</evidence>
<dbReference type="InterPro" id="IPR008046">
    <property type="entry name" value="Mcm3"/>
</dbReference>
<dbReference type="PROSITE" id="PS50051">
    <property type="entry name" value="MCM_2"/>
    <property type="match status" value="1"/>
</dbReference>
<dbReference type="EC" id="3.6.4.12" evidence="12"/>
<dbReference type="GO" id="GO:1902975">
    <property type="term" value="P:mitotic DNA replication initiation"/>
    <property type="evidence" value="ECO:0007669"/>
    <property type="project" value="TreeGrafter"/>
</dbReference>
<evidence type="ECO:0000256" key="9">
    <source>
        <dbReference type="ARBA" id="ARBA00023242"/>
    </source>
</evidence>
<dbReference type="GO" id="GO:0017116">
    <property type="term" value="F:single-stranded DNA helicase activity"/>
    <property type="evidence" value="ECO:0007669"/>
    <property type="project" value="TreeGrafter"/>
</dbReference>
<dbReference type="InterPro" id="IPR033762">
    <property type="entry name" value="MCM_OB"/>
</dbReference>
<keyword evidence="5 12" id="KW-0378">Hydrolase</keyword>
<dbReference type="SUPFAM" id="SSF52540">
    <property type="entry name" value="P-loop containing nucleoside triphosphate hydrolases"/>
    <property type="match status" value="1"/>
</dbReference>
<dbReference type="GO" id="GO:0006271">
    <property type="term" value="P:DNA strand elongation involved in DNA replication"/>
    <property type="evidence" value="ECO:0007669"/>
    <property type="project" value="TreeGrafter"/>
</dbReference>
<dbReference type="Pfam" id="PF14551">
    <property type="entry name" value="MCM_N"/>
    <property type="match status" value="1"/>
</dbReference>
<sequence length="841" mass="93915">MDISEEAMAAHKRTFLEFLDHDVGHGIYMEEIRSMIHHKRRRRLIVNISDLHDFNTDLARRLLRNPSEYMQPFSDAVTEVTRSIDPKYLKEGEQVLVGFDGPFVSRRVTPRELLSQFIGSMVCVEGIVTKCSLVRPKVVKSVHYCPSTGKFTSREYRDITSTTGLPTGSVYPTRDENGNLLVTEYGMCKYKDHQTLSMQEVPEKSAPGQLPRTIDVIVEDDLVDACKPGDRVAIVGIYKALPGKSKGGVNGVFRTVLIANNVTLMNKEANAPIYASEDIRNIKKIAEREDTFELLANSLAPSIYGHVWIKKAVILLMLGGIEKNLKNGTHLRGDINMMMVGDPSVAKSQLLRAIMNIAPLAISTTGRGSSGVGLTAAVTSDQETGERRLEAGAMVLADRGVICIDEFDKMNDQDRVAIHEVMEQQTVTIAKAGIHASLNARCSVVAAANPIYGTYDRSLTPTKNIGLPDSLLSRFDLLFIVLDQMDPEIDGQISEHVLRMHRYRCALDGGDGTLDGNSQYGREEEADAGSSVFVKFNRMLHGKKTERGRKRDTLTISFLKKYIHYAKHRVQPELSDEASEHIATAYAELRNANSNAKGGGGTLPITARTLETIIRLSTAHAKLKLCRTNSWRIFWQVSKSDVEAALKVLNFAIYHKELTEMEEREQERERELERKRKAEHDGHENESAGRSRRSKTGASHGDETTTEGATAEAMDVDEPSAAQSEINISPERIEAFDSILGQHMRANHLDVISIPDIERVINAEAATWYSRPEIMFLLEVMAILNQSLNPLAAMRLQTDNRLMIVDDTVHMMIFNQPKDQLHATVDVAVKFVERGEKMLNY</sequence>
<dbReference type="Gene3D" id="2.40.50.140">
    <property type="entry name" value="Nucleic acid-binding proteins"/>
    <property type="match status" value="1"/>
</dbReference>
<dbReference type="InterPro" id="IPR031327">
    <property type="entry name" value="MCM"/>
</dbReference>
<keyword evidence="3 12" id="KW-0235">DNA replication</keyword>
<dbReference type="PRINTS" id="PR01657">
    <property type="entry name" value="MCMFAMILY"/>
</dbReference>
<dbReference type="PANTHER" id="PTHR11630:SF46">
    <property type="entry name" value="DNA REPLICATION LICENSING FACTOR MCM3-RELATED"/>
    <property type="match status" value="1"/>
</dbReference>
<dbReference type="EMBL" id="JAKOGI010000018">
    <property type="protein sequence ID" value="KAJ8449953.1"/>
    <property type="molecule type" value="Genomic_DNA"/>
</dbReference>
<dbReference type="InterPro" id="IPR041562">
    <property type="entry name" value="MCM_lid"/>
</dbReference>
<dbReference type="GO" id="GO:0003697">
    <property type="term" value="F:single-stranded DNA binding"/>
    <property type="evidence" value="ECO:0007669"/>
    <property type="project" value="TreeGrafter"/>
</dbReference>
<name>A0A9Q1QP40_9CARY</name>
<dbReference type="Gene3D" id="2.20.28.10">
    <property type="match status" value="1"/>
</dbReference>
<evidence type="ECO:0000259" key="14">
    <source>
        <dbReference type="PROSITE" id="PS50051"/>
    </source>
</evidence>
<dbReference type="InterPro" id="IPR027417">
    <property type="entry name" value="P-loop_NTPase"/>
</dbReference>
<evidence type="ECO:0000256" key="8">
    <source>
        <dbReference type="ARBA" id="ARBA00023125"/>
    </source>
</evidence>
<dbReference type="GO" id="GO:0016787">
    <property type="term" value="F:hydrolase activity"/>
    <property type="evidence" value="ECO:0007669"/>
    <property type="project" value="UniProtKB-KW"/>
</dbReference>
<dbReference type="Gene3D" id="3.30.1640.10">
    <property type="entry name" value="mini-chromosome maintenance (MCM) complex, chain A, domain 1"/>
    <property type="match status" value="1"/>
</dbReference>
<evidence type="ECO:0000256" key="7">
    <source>
        <dbReference type="ARBA" id="ARBA00022840"/>
    </source>
</evidence>
<reference evidence="15" key="1">
    <citation type="submission" date="2022-04" db="EMBL/GenBank/DDBJ databases">
        <title>Carnegiea gigantea Genome sequencing and assembly v2.</title>
        <authorList>
            <person name="Copetti D."/>
            <person name="Sanderson M.J."/>
            <person name="Burquez A."/>
            <person name="Wojciechowski M.F."/>
        </authorList>
    </citation>
    <scope>NUCLEOTIDE SEQUENCE</scope>
    <source>
        <strain evidence="15">SGP5-SGP5p</strain>
        <tissue evidence="15">Aerial part</tissue>
    </source>
</reference>
<dbReference type="Pfam" id="PF17207">
    <property type="entry name" value="MCM_OB"/>
    <property type="match status" value="1"/>
</dbReference>
<comment type="caution">
    <text evidence="15">The sequence shown here is derived from an EMBL/GenBank/DDBJ whole genome shotgun (WGS) entry which is preliminary data.</text>
</comment>
<accession>A0A9Q1QP40</accession>
<dbReference type="PANTHER" id="PTHR11630">
    <property type="entry name" value="DNA REPLICATION LICENSING FACTOR MCM FAMILY MEMBER"/>
    <property type="match status" value="1"/>
</dbReference>
<evidence type="ECO:0000313" key="16">
    <source>
        <dbReference type="Proteomes" id="UP001153076"/>
    </source>
</evidence>
<organism evidence="15 16">
    <name type="scientific">Carnegiea gigantea</name>
    <dbReference type="NCBI Taxonomy" id="171969"/>
    <lineage>
        <taxon>Eukaryota</taxon>
        <taxon>Viridiplantae</taxon>
        <taxon>Streptophyta</taxon>
        <taxon>Embryophyta</taxon>
        <taxon>Tracheophyta</taxon>
        <taxon>Spermatophyta</taxon>
        <taxon>Magnoliopsida</taxon>
        <taxon>eudicotyledons</taxon>
        <taxon>Gunneridae</taxon>
        <taxon>Pentapetalae</taxon>
        <taxon>Caryophyllales</taxon>
        <taxon>Cactineae</taxon>
        <taxon>Cactaceae</taxon>
        <taxon>Cactoideae</taxon>
        <taxon>Echinocereeae</taxon>
        <taxon>Carnegiea</taxon>
    </lineage>
</organism>
<dbReference type="Gene3D" id="3.40.50.300">
    <property type="entry name" value="P-loop containing nucleotide triphosphate hydrolases"/>
    <property type="match status" value="1"/>
</dbReference>
<dbReference type="AlphaFoldDB" id="A0A9Q1QP40"/>
<dbReference type="Pfam" id="PF00493">
    <property type="entry name" value="MCM"/>
    <property type="match status" value="1"/>
</dbReference>
<dbReference type="InterPro" id="IPR003593">
    <property type="entry name" value="AAA+_ATPase"/>
</dbReference>
<dbReference type="GO" id="GO:0042555">
    <property type="term" value="C:MCM complex"/>
    <property type="evidence" value="ECO:0007669"/>
    <property type="project" value="UniProtKB-UniRule"/>
</dbReference>
<evidence type="ECO:0000256" key="11">
    <source>
        <dbReference type="RuleBase" id="RU004070"/>
    </source>
</evidence>
<comment type="similarity">
    <text evidence="2 11">Belongs to the MCM family.</text>
</comment>
<evidence type="ECO:0000256" key="12">
    <source>
        <dbReference type="RuleBase" id="RU368061"/>
    </source>
</evidence>
<dbReference type="GO" id="GO:0005524">
    <property type="term" value="F:ATP binding"/>
    <property type="evidence" value="ECO:0007669"/>
    <property type="project" value="UniProtKB-UniRule"/>
</dbReference>
<evidence type="ECO:0000256" key="1">
    <source>
        <dbReference type="ARBA" id="ARBA00004123"/>
    </source>
</evidence>
<keyword evidence="7 11" id="KW-0067">ATP-binding</keyword>
<dbReference type="InterPro" id="IPR001208">
    <property type="entry name" value="MCM_dom"/>
</dbReference>
<evidence type="ECO:0000256" key="13">
    <source>
        <dbReference type="SAM" id="MobiDB-lite"/>
    </source>
</evidence>
<keyword evidence="16" id="KW-1185">Reference proteome</keyword>
<dbReference type="Pfam" id="PF17855">
    <property type="entry name" value="MCM_lid"/>
    <property type="match status" value="1"/>
</dbReference>
<dbReference type="FunFam" id="2.20.28.10:FF:000008">
    <property type="entry name" value="DNA helicase"/>
    <property type="match status" value="1"/>
</dbReference>
<feature type="domain" description="MCM C-terminal AAA(+) ATPase" evidence="14">
    <location>
        <begin position="291"/>
        <end position="497"/>
    </location>
</feature>
<dbReference type="CDD" id="cd17754">
    <property type="entry name" value="MCM3"/>
    <property type="match status" value="1"/>
</dbReference>
<evidence type="ECO:0000256" key="4">
    <source>
        <dbReference type="ARBA" id="ARBA00022741"/>
    </source>
</evidence>
<dbReference type="OrthoDB" id="1882346at2759"/>
<gene>
    <name evidence="15" type="ORF">Cgig2_029315</name>
</gene>
<evidence type="ECO:0000256" key="2">
    <source>
        <dbReference type="ARBA" id="ARBA00008010"/>
    </source>
</evidence>
<dbReference type="GO" id="GO:0005634">
    <property type="term" value="C:nucleus"/>
    <property type="evidence" value="ECO:0007669"/>
    <property type="project" value="UniProtKB-SubCell"/>
</dbReference>
<dbReference type="PRINTS" id="PR01659">
    <property type="entry name" value="MCMPROTEIN3"/>
</dbReference>
<dbReference type="SUPFAM" id="SSF50249">
    <property type="entry name" value="Nucleic acid-binding proteins"/>
    <property type="match status" value="1"/>
</dbReference>
<comment type="function">
    <text evidence="12">Acts as component of the MCM2-7 complex (MCM complex) which is the replicative helicase essential for 'once per cell cycle' DNA replication initiation and elongation in eukaryotic cells. The active ATPase sites in the MCM2-7 ring are formed through the interaction surfaces of two neighboring subunits such that a critical structure of a conserved arginine finger motif is provided in trans relative to the ATP-binding site of the Walker A box of the adjacent subunit. The six ATPase active sites, however, are likely to contribute differentially to the complex helicase activity.</text>
</comment>
<dbReference type="InterPro" id="IPR027925">
    <property type="entry name" value="MCM_N"/>
</dbReference>
<dbReference type="SMART" id="SM00382">
    <property type="entry name" value="AAA"/>
    <property type="match status" value="1"/>
</dbReference>
<feature type="region of interest" description="Disordered" evidence="13">
    <location>
        <begin position="660"/>
        <end position="728"/>
    </location>
</feature>
<keyword evidence="6 12" id="KW-0347">Helicase</keyword>
<keyword evidence="8 11" id="KW-0238">DNA-binding</keyword>
<feature type="compositionally biased region" description="Basic and acidic residues" evidence="13">
    <location>
        <begin position="660"/>
        <end position="689"/>
    </location>
</feature>
<keyword evidence="9 12" id="KW-0539">Nucleus</keyword>
<evidence type="ECO:0000313" key="15">
    <source>
        <dbReference type="EMBL" id="KAJ8449953.1"/>
    </source>
</evidence>
<evidence type="ECO:0000256" key="3">
    <source>
        <dbReference type="ARBA" id="ARBA00022705"/>
    </source>
</evidence>
<keyword evidence="4 11" id="KW-0547">Nucleotide-binding</keyword>
<dbReference type="Proteomes" id="UP001153076">
    <property type="component" value="Unassembled WGS sequence"/>
</dbReference>
<dbReference type="InterPro" id="IPR012340">
    <property type="entry name" value="NA-bd_OB-fold"/>
</dbReference>
<dbReference type="GO" id="GO:0000727">
    <property type="term" value="P:double-strand break repair via break-induced replication"/>
    <property type="evidence" value="ECO:0007669"/>
    <property type="project" value="TreeGrafter"/>
</dbReference>
<dbReference type="SMART" id="SM00350">
    <property type="entry name" value="MCM"/>
    <property type="match status" value="1"/>
</dbReference>
<comment type="subunit">
    <text evidence="12">Component of the MCM2-7 complex.</text>
</comment>
<proteinExistence type="inferred from homology"/>
<comment type="catalytic activity">
    <reaction evidence="10 12">
        <text>ATP + H2O = ADP + phosphate + H(+)</text>
        <dbReference type="Rhea" id="RHEA:13065"/>
        <dbReference type="ChEBI" id="CHEBI:15377"/>
        <dbReference type="ChEBI" id="CHEBI:15378"/>
        <dbReference type="ChEBI" id="CHEBI:30616"/>
        <dbReference type="ChEBI" id="CHEBI:43474"/>
        <dbReference type="ChEBI" id="CHEBI:456216"/>
        <dbReference type="EC" id="3.6.4.12"/>
    </reaction>
</comment>